<keyword evidence="7" id="KW-0539">Nucleus</keyword>
<dbReference type="PANTHER" id="PTHR23226">
    <property type="entry name" value="ZINC FINGER AND SCAN DOMAIN-CONTAINING"/>
    <property type="match status" value="1"/>
</dbReference>
<dbReference type="FunFam" id="3.30.160.60:FF:000151">
    <property type="entry name" value="Zinc finger and SCAN domain-containing 21"/>
    <property type="match status" value="1"/>
</dbReference>
<dbReference type="GO" id="GO:0008270">
    <property type="term" value="F:zinc ion binding"/>
    <property type="evidence" value="ECO:0007669"/>
    <property type="project" value="UniProtKB-KW"/>
</dbReference>
<dbReference type="EMBL" id="JADBJN010000002">
    <property type="protein sequence ID" value="KAG5677581.1"/>
    <property type="molecule type" value="Genomic_DNA"/>
</dbReference>
<feature type="domain" description="C2H2-type" evidence="9">
    <location>
        <begin position="449"/>
        <end position="477"/>
    </location>
</feature>
<feature type="domain" description="C2H2-type" evidence="9">
    <location>
        <begin position="338"/>
        <end position="365"/>
    </location>
</feature>
<dbReference type="Proteomes" id="UP001107558">
    <property type="component" value="Chromosome 2"/>
</dbReference>
<dbReference type="InterPro" id="IPR012934">
    <property type="entry name" value="Znf_AD"/>
</dbReference>
<evidence type="ECO:0000256" key="7">
    <source>
        <dbReference type="ARBA" id="ARBA00023242"/>
    </source>
</evidence>
<sequence>MLLSEKLCRLCGDNFEAFVFFHSIKDINCIQKLELPLSNDEDRICGFCFGFIDKIQKFYEQSIKVQDFFTFISEINDIDDKKIDEIRREYDISLRRNQSTYTDNITEESQYAVDDEIHCDSSLKELTELTEIPTISLNDQNFIIENLSEGVNNDDEEEIADEIEISYSTVDEEEKTVKTESQNVNNFRFICHVCKEEFENFLTLHNHVRKIHDKIPQVQCVCNKMLFTRAQLNLHKKLHSLSKSFKCEFCDKIYSHQQSLQNHLKKSHANEDKNKFSCKKCQRNFDSEKKLRVHENTHQPDEKKMIHPCPFTDCDKKFTKSVNVQSHVKTVHIKERPFLCSDCGKNFGTKGSLKEHQIIHSSEYPFACKYCPKKFKNMPRLKTHEDTHTGSQYICSECGLALNTKRTLKMHMVVHSDNKKFKCNYCQSQFKRSKALKNHLILHTGLRPYSCPFCEKTFANGSNCRSHKKKAHPEELAAFEASGKMTSAPNIPRLEQLMSSEAKGEQLAVSEQKCEDQFSMIMDGSNIILQSSTPVIENYEIQQKIVQKEMIEMK</sequence>
<dbReference type="PROSITE" id="PS00028">
    <property type="entry name" value="ZINC_FINGER_C2H2_1"/>
    <property type="match status" value="9"/>
</dbReference>
<gene>
    <name evidence="10" type="ORF">PVAND_007330</name>
</gene>
<evidence type="ECO:0000256" key="1">
    <source>
        <dbReference type="ARBA" id="ARBA00004123"/>
    </source>
</evidence>
<dbReference type="Pfam" id="PF00096">
    <property type="entry name" value="zf-C2H2"/>
    <property type="match status" value="6"/>
</dbReference>
<comment type="subcellular location">
    <subcellularLocation>
        <location evidence="1">Nucleus</location>
    </subcellularLocation>
</comment>
<evidence type="ECO:0000313" key="10">
    <source>
        <dbReference type="EMBL" id="KAG5677581.1"/>
    </source>
</evidence>
<reference evidence="10" key="1">
    <citation type="submission" date="2021-03" db="EMBL/GenBank/DDBJ databases">
        <title>Chromosome level genome of the anhydrobiotic midge Polypedilum vanderplanki.</title>
        <authorList>
            <person name="Yoshida Y."/>
            <person name="Kikawada T."/>
            <person name="Gusev O."/>
        </authorList>
    </citation>
    <scope>NUCLEOTIDE SEQUENCE</scope>
    <source>
        <strain evidence="10">NIAS01</strain>
        <tissue evidence="10">Whole body or cell culture</tissue>
    </source>
</reference>
<comment type="similarity">
    <text evidence="2">Belongs to the krueppel C2H2-type zinc-finger protein family.</text>
</comment>
<evidence type="ECO:0000256" key="2">
    <source>
        <dbReference type="ARBA" id="ARBA00006991"/>
    </source>
</evidence>
<dbReference type="Gene3D" id="3.30.160.60">
    <property type="entry name" value="Classic Zinc Finger"/>
    <property type="match status" value="6"/>
</dbReference>
<feature type="domain" description="C2H2-type" evidence="9">
    <location>
        <begin position="393"/>
        <end position="420"/>
    </location>
</feature>
<feature type="domain" description="C2H2-type" evidence="9">
    <location>
        <begin position="245"/>
        <end position="273"/>
    </location>
</feature>
<accession>A0A9J6C6N4</accession>
<evidence type="ECO:0000256" key="6">
    <source>
        <dbReference type="ARBA" id="ARBA00022833"/>
    </source>
</evidence>
<evidence type="ECO:0000256" key="3">
    <source>
        <dbReference type="ARBA" id="ARBA00022723"/>
    </source>
</evidence>
<evidence type="ECO:0000256" key="8">
    <source>
        <dbReference type="PROSITE-ProRule" id="PRU00042"/>
    </source>
</evidence>
<evidence type="ECO:0000256" key="5">
    <source>
        <dbReference type="ARBA" id="ARBA00022771"/>
    </source>
</evidence>
<dbReference type="AlphaFoldDB" id="A0A9J6C6N4"/>
<evidence type="ECO:0000313" key="11">
    <source>
        <dbReference type="Proteomes" id="UP001107558"/>
    </source>
</evidence>
<feature type="domain" description="C2H2-type" evidence="9">
    <location>
        <begin position="366"/>
        <end position="393"/>
    </location>
</feature>
<evidence type="ECO:0000256" key="4">
    <source>
        <dbReference type="ARBA" id="ARBA00022737"/>
    </source>
</evidence>
<dbReference type="GO" id="GO:0000978">
    <property type="term" value="F:RNA polymerase II cis-regulatory region sequence-specific DNA binding"/>
    <property type="evidence" value="ECO:0007669"/>
    <property type="project" value="TreeGrafter"/>
</dbReference>
<dbReference type="SMART" id="SM00355">
    <property type="entry name" value="ZnF_C2H2"/>
    <property type="match status" value="10"/>
</dbReference>
<keyword evidence="4" id="KW-0677">Repeat</keyword>
<feature type="domain" description="C2H2-type" evidence="9">
    <location>
        <begin position="276"/>
        <end position="303"/>
    </location>
</feature>
<organism evidence="10 11">
    <name type="scientific">Polypedilum vanderplanki</name>
    <name type="common">Sleeping chironomid midge</name>
    <dbReference type="NCBI Taxonomy" id="319348"/>
    <lineage>
        <taxon>Eukaryota</taxon>
        <taxon>Metazoa</taxon>
        <taxon>Ecdysozoa</taxon>
        <taxon>Arthropoda</taxon>
        <taxon>Hexapoda</taxon>
        <taxon>Insecta</taxon>
        <taxon>Pterygota</taxon>
        <taxon>Neoptera</taxon>
        <taxon>Endopterygota</taxon>
        <taxon>Diptera</taxon>
        <taxon>Nematocera</taxon>
        <taxon>Chironomoidea</taxon>
        <taxon>Chironomidae</taxon>
        <taxon>Chironominae</taxon>
        <taxon>Polypedilum</taxon>
        <taxon>Polypedilum</taxon>
    </lineage>
</organism>
<proteinExistence type="inferred from homology"/>
<evidence type="ECO:0000259" key="9">
    <source>
        <dbReference type="PROSITE" id="PS50157"/>
    </source>
</evidence>
<keyword evidence="11" id="KW-1185">Reference proteome</keyword>
<protein>
    <recommendedName>
        <fullName evidence="9">C2H2-type domain-containing protein</fullName>
    </recommendedName>
</protein>
<feature type="domain" description="C2H2-type" evidence="9">
    <location>
        <begin position="307"/>
        <end position="337"/>
    </location>
</feature>
<dbReference type="PANTHER" id="PTHR23226:SF416">
    <property type="entry name" value="FI01424P"/>
    <property type="match status" value="1"/>
</dbReference>
<feature type="domain" description="C2H2-type" evidence="9">
    <location>
        <begin position="189"/>
        <end position="212"/>
    </location>
</feature>
<dbReference type="SUPFAM" id="SSF57667">
    <property type="entry name" value="beta-beta-alpha zinc fingers"/>
    <property type="match status" value="5"/>
</dbReference>
<dbReference type="GO" id="GO:0005634">
    <property type="term" value="C:nucleus"/>
    <property type="evidence" value="ECO:0007669"/>
    <property type="project" value="UniProtKB-SubCell"/>
</dbReference>
<keyword evidence="5 8" id="KW-0863">Zinc-finger</keyword>
<dbReference type="GO" id="GO:0000981">
    <property type="term" value="F:DNA-binding transcription factor activity, RNA polymerase II-specific"/>
    <property type="evidence" value="ECO:0007669"/>
    <property type="project" value="TreeGrafter"/>
</dbReference>
<dbReference type="InterPro" id="IPR036236">
    <property type="entry name" value="Znf_C2H2_sf"/>
</dbReference>
<dbReference type="InterPro" id="IPR013087">
    <property type="entry name" value="Znf_C2H2_type"/>
</dbReference>
<name>A0A9J6C6N4_POLVA</name>
<dbReference type="PROSITE" id="PS50157">
    <property type="entry name" value="ZINC_FINGER_C2H2_2"/>
    <property type="match status" value="9"/>
</dbReference>
<feature type="domain" description="C2H2-type" evidence="9">
    <location>
        <begin position="421"/>
        <end position="448"/>
    </location>
</feature>
<keyword evidence="3" id="KW-0479">Metal-binding</keyword>
<dbReference type="OrthoDB" id="6077919at2759"/>
<keyword evidence="6" id="KW-0862">Zinc</keyword>
<dbReference type="SMART" id="SM00868">
    <property type="entry name" value="zf-AD"/>
    <property type="match status" value="2"/>
</dbReference>
<comment type="caution">
    <text evidence="10">The sequence shown here is derived from an EMBL/GenBank/DDBJ whole genome shotgun (WGS) entry which is preliminary data.</text>
</comment>